<reference evidence="12" key="1">
    <citation type="submission" date="2016-10" db="EMBL/GenBank/DDBJ databases">
        <authorList>
            <person name="Varghese N."/>
            <person name="Submissions S."/>
        </authorList>
    </citation>
    <scope>NUCLEOTIDE SEQUENCE [LARGE SCALE GENOMIC DNA]</scope>
    <source>
        <strain evidence="12">BL36</strain>
    </source>
</reference>
<dbReference type="EC" id="2.5.1.47" evidence="3"/>
<dbReference type="SUPFAM" id="SSF53686">
    <property type="entry name" value="Tryptophan synthase beta subunit-like PLP-dependent enzymes"/>
    <property type="match status" value="1"/>
</dbReference>
<dbReference type="InterPro" id="IPR001216">
    <property type="entry name" value="P-phosphate_BS"/>
</dbReference>
<dbReference type="InterPro" id="IPR050214">
    <property type="entry name" value="Cys_Synth/Cystath_Beta-Synth"/>
</dbReference>
<protein>
    <recommendedName>
        <fullName evidence="3">cysteine synthase</fullName>
        <ecNumber evidence="3">2.5.1.47</ecNumber>
    </recommendedName>
</protein>
<dbReference type="EMBL" id="FOTK01000028">
    <property type="protein sequence ID" value="SFM35484.1"/>
    <property type="molecule type" value="Genomic_DNA"/>
</dbReference>
<evidence type="ECO:0000256" key="2">
    <source>
        <dbReference type="ARBA" id="ARBA00007103"/>
    </source>
</evidence>
<dbReference type="RefSeq" id="WP_092044263.1">
    <property type="nucleotide sequence ID" value="NZ_FOTK01000028.1"/>
</dbReference>
<dbReference type="InterPro" id="IPR001926">
    <property type="entry name" value="TrpB-like_PALP"/>
</dbReference>
<evidence type="ECO:0000256" key="1">
    <source>
        <dbReference type="ARBA" id="ARBA00001933"/>
    </source>
</evidence>
<dbReference type="Gene3D" id="3.40.50.1100">
    <property type="match status" value="2"/>
</dbReference>
<evidence type="ECO:0000313" key="11">
    <source>
        <dbReference type="EMBL" id="SFM35484.1"/>
    </source>
</evidence>
<keyword evidence="6" id="KW-0663">Pyridoxal phosphate</keyword>
<evidence type="ECO:0000259" key="10">
    <source>
        <dbReference type="Pfam" id="PF00291"/>
    </source>
</evidence>
<keyword evidence="7" id="KW-0198">Cysteine biosynthesis</keyword>
<dbReference type="FunFam" id="3.40.50.1100:FF:000006">
    <property type="entry name" value="Cysteine synthase"/>
    <property type="match status" value="1"/>
</dbReference>
<evidence type="ECO:0000256" key="5">
    <source>
        <dbReference type="ARBA" id="ARBA00022679"/>
    </source>
</evidence>
<keyword evidence="4" id="KW-0028">Amino-acid biosynthesis</keyword>
<evidence type="ECO:0000256" key="9">
    <source>
        <dbReference type="SAM" id="MobiDB-lite"/>
    </source>
</evidence>
<evidence type="ECO:0000256" key="7">
    <source>
        <dbReference type="ARBA" id="ARBA00023192"/>
    </source>
</evidence>
<sequence length="358" mass="37882">MTAWSDNAWPDHLAALIGNTPLLELKRFGGRQTSPCRILAKIEYLNPAGSIKDRTAWGIIRAAEADGHLRPGQTLVDLTSGNTGIGLAALAAARGYRAKFYLRASTSPEKIGLIHQYGARTILIDDAEFLQPGAVDLIIDRVRQENPEAFYTNQRGNPANPRIHFETTGPEIWRDTAGAVDILVSAVGTGGTVSGTGRYLKSQKPGLKVVVVEPAAGSVPTPDHPDVDTVEGVHKVTEVEAQHLPGNYDSGVVDAVIACETAQARLTARALARDEGLTAGPSSGAVLFAAAQLAARQENAGRTIVAIVADSGERYLSQPGVEGDRTPHPAPAPQRRSGAWSSQPIRTGPKPSYYGPLG</sequence>
<dbReference type="CDD" id="cd01561">
    <property type="entry name" value="CBS_like"/>
    <property type="match status" value="1"/>
</dbReference>
<keyword evidence="5" id="KW-0808">Transferase</keyword>
<evidence type="ECO:0000256" key="3">
    <source>
        <dbReference type="ARBA" id="ARBA00012681"/>
    </source>
</evidence>
<evidence type="ECO:0000256" key="8">
    <source>
        <dbReference type="ARBA" id="ARBA00047931"/>
    </source>
</evidence>
<gene>
    <name evidence="11" type="ORF">SAMN05192568_102848</name>
</gene>
<proteinExistence type="inferred from homology"/>
<dbReference type="PROSITE" id="PS00901">
    <property type="entry name" value="CYS_SYNTHASE"/>
    <property type="match status" value="1"/>
</dbReference>
<dbReference type="PANTHER" id="PTHR10314">
    <property type="entry name" value="CYSTATHIONINE BETA-SYNTHASE"/>
    <property type="match status" value="1"/>
</dbReference>
<dbReference type="GO" id="GO:0006535">
    <property type="term" value="P:cysteine biosynthetic process from serine"/>
    <property type="evidence" value="ECO:0007669"/>
    <property type="project" value="InterPro"/>
</dbReference>
<feature type="domain" description="Tryptophan synthase beta chain-like PALP" evidence="10">
    <location>
        <begin position="16"/>
        <end position="310"/>
    </location>
</feature>
<evidence type="ECO:0000313" key="12">
    <source>
        <dbReference type="Proteomes" id="UP000199048"/>
    </source>
</evidence>
<feature type="region of interest" description="Disordered" evidence="9">
    <location>
        <begin position="316"/>
        <end position="358"/>
    </location>
</feature>
<evidence type="ECO:0000256" key="6">
    <source>
        <dbReference type="ARBA" id="ARBA00022898"/>
    </source>
</evidence>
<comment type="similarity">
    <text evidence="2">Belongs to the cysteine synthase/cystathionine beta-synthase family.</text>
</comment>
<name>A0A1I4Q610_9HYPH</name>
<dbReference type="Proteomes" id="UP000199048">
    <property type="component" value="Unassembled WGS sequence"/>
</dbReference>
<dbReference type="Pfam" id="PF00291">
    <property type="entry name" value="PALP"/>
    <property type="match status" value="1"/>
</dbReference>
<dbReference type="OrthoDB" id="9805733at2"/>
<dbReference type="STRING" id="582667.SAMN05192568_102848"/>
<dbReference type="AlphaFoldDB" id="A0A1I4Q610"/>
<organism evidence="11 12">
    <name type="scientific">Methylobacterium pseudosasicola</name>
    <dbReference type="NCBI Taxonomy" id="582667"/>
    <lineage>
        <taxon>Bacteria</taxon>
        <taxon>Pseudomonadati</taxon>
        <taxon>Pseudomonadota</taxon>
        <taxon>Alphaproteobacteria</taxon>
        <taxon>Hyphomicrobiales</taxon>
        <taxon>Methylobacteriaceae</taxon>
        <taxon>Methylobacterium</taxon>
    </lineage>
</organism>
<accession>A0A1I4Q610</accession>
<comment type="cofactor">
    <cofactor evidence="1">
        <name>pyridoxal 5'-phosphate</name>
        <dbReference type="ChEBI" id="CHEBI:597326"/>
    </cofactor>
</comment>
<dbReference type="GO" id="GO:0004124">
    <property type="term" value="F:cysteine synthase activity"/>
    <property type="evidence" value="ECO:0007669"/>
    <property type="project" value="UniProtKB-EC"/>
</dbReference>
<comment type="catalytic activity">
    <reaction evidence="8">
        <text>O-acetyl-L-serine + hydrogen sulfide = L-cysteine + acetate</text>
        <dbReference type="Rhea" id="RHEA:14829"/>
        <dbReference type="ChEBI" id="CHEBI:29919"/>
        <dbReference type="ChEBI" id="CHEBI:30089"/>
        <dbReference type="ChEBI" id="CHEBI:35235"/>
        <dbReference type="ChEBI" id="CHEBI:58340"/>
        <dbReference type="EC" id="2.5.1.47"/>
    </reaction>
</comment>
<dbReference type="InterPro" id="IPR036052">
    <property type="entry name" value="TrpB-like_PALP_sf"/>
</dbReference>
<keyword evidence="12" id="KW-1185">Reference proteome</keyword>
<evidence type="ECO:0000256" key="4">
    <source>
        <dbReference type="ARBA" id="ARBA00022605"/>
    </source>
</evidence>